<dbReference type="Proteomes" id="UP000054721">
    <property type="component" value="Unassembled WGS sequence"/>
</dbReference>
<name>A0A0V1KNQ5_9BILA</name>
<accession>A0A0V1KNQ5</accession>
<sequence length="66" mass="7787">MFRQNSKLSSLIPFLNIEKKLTLKFMNNCFQRHEGDFNTKGKYTIDKLSTVAAFQLNQYIKLEGKR</sequence>
<reference evidence="1 2" key="1">
    <citation type="submission" date="2015-05" db="EMBL/GenBank/DDBJ databases">
        <title>Evolution of Trichinella species and genotypes.</title>
        <authorList>
            <person name="Korhonen P.K."/>
            <person name="Edoardo P."/>
            <person name="Giuseppe L.R."/>
            <person name="Gasser R.B."/>
        </authorList>
    </citation>
    <scope>NUCLEOTIDE SEQUENCE [LARGE SCALE GENOMIC DNA]</scope>
    <source>
        <strain evidence="1">ISS10</strain>
    </source>
</reference>
<evidence type="ECO:0000313" key="2">
    <source>
        <dbReference type="Proteomes" id="UP000054721"/>
    </source>
</evidence>
<comment type="caution">
    <text evidence="1">The sequence shown here is derived from an EMBL/GenBank/DDBJ whole genome shotgun (WGS) entry which is preliminary data.</text>
</comment>
<evidence type="ECO:0000313" key="1">
    <source>
        <dbReference type="EMBL" id="KRZ49067.1"/>
    </source>
</evidence>
<organism evidence="1 2">
    <name type="scientific">Trichinella nativa</name>
    <dbReference type="NCBI Taxonomy" id="6335"/>
    <lineage>
        <taxon>Eukaryota</taxon>
        <taxon>Metazoa</taxon>
        <taxon>Ecdysozoa</taxon>
        <taxon>Nematoda</taxon>
        <taxon>Enoplea</taxon>
        <taxon>Dorylaimia</taxon>
        <taxon>Trichinellida</taxon>
        <taxon>Trichinellidae</taxon>
        <taxon>Trichinella</taxon>
    </lineage>
</organism>
<proteinExistence type="predicted"/>
<dbReference type="AlphaFoldDB" id="A0A0V1KNQ5"/>
<gene>
    <name evidence="1" type="ORF">T02_30</name>
</gene>
<keyword evidence="2" id="KW-1185">Reference proteome</keyword>
<dbReference type="EMBL" id="JYDW01000339">
    <property type="protein sequence ID" value="KRZ49067.1"/>
    <property type="molecule type" value="Genomic_DNA"/>
</dbReference>
<protein>
    <submittedName>
        <fullName evidence="1">Uncharacterized protein</fullName>
    </submittedName>
</protein>